<keyword evidence="13" id="KW-0325">Glycoprotein</keyword>
<comment type="catalytic activity">
    <reaction evidence="1">
        <text>ATP + protein L-histidine = ADP + protein N-phospho-L-histidine.</text>
        <dbReference type="EC" id="2.7.13.3"/>
    </reaction>
</comment>
<sequence>MRIAIREQLAALVIFAVLVALAIVSIPTWIYVHNFVVGVESEGLSLTASLKASRIASEIDLFQTICQTVATRILLQQAFVTFYNENASGNPFESARADLRSAMSTTRVTGVLQAKLYSRNSTGNPRGIFSITGTDIDNQGIELPYRAPNGSKILLGDSDLGFPPSLYPNLTYQALGYPNPYVPSTPAYVANAFPGVRLNDNGGMLLGPLVVNESFALISITVPVISVTIAKFILGYLTLVGSASSLLAVQASREGLSSTGQALLIGPSSPSNRFNSSLTPSNGTYSPPKTAFAASSAQFVLPPVPVPGQSDRHSIRGFEYGGFGRHFAVSQYPALFDVYYRNNSQPNNATAILSTTNEQGVPVAVGIARPQSTLVDWAVIVEKSAAEAYEPIQTLRTILLGCVFGTACLVVILVFPCAHLSVKPISRLKSATEKSISPPGYEDDAYVDYDDEDPSSGGTLYQRSPKGFFATIRRRVKKHTDIPAVESSTDAHRRVFKIPAKVQDRKHYVTDELTELTQTFNEMSDELLKQYTSLDEKVAERTGELEISKRAAEAANESKTLFIANLSHELKTPLNGIMGMTAVCMEEDSIVRIKQSLKTLYRSGMSLKNPRKHDLLSFSKNQIDHHVSLEERLFRLGDIRSQILSIFDKQVRENKINFSVLFPTPESIEAAQSANERNSLDNKLPTCTPAGVGRLKDMCLWGDQHRILQVIINLVSNSLKFTPAGGKVELRIRCVGEVERNDESIASSFIKNGSARPGRSRHRSSASTTHSNSTRAGNKGTGTPIRGRGTALEINPADPPKASPHVYIRERSPTPPPANAKTFIFAFEIEDTGAGIPESMQEKIFEPFVQGDLGLSKKYGGTGLGLSICAQLAQLMGGCVGVRSTLGVGSVFTMQIPLKYVKERASSSASSSLNASRPTSVASSVAAGDFPVNTGDQKASNTTSVLEDEKPRLVGLSAPFFASNSNPSPKSAKDHTAALDKAMANRDPGEGRLRVLVADDNTTNVEVVSRMLKLEDIYDVTIAKDGQEAYELVKANMEKKQHFDVIFMDIQMPNLDGLQSTRLIRKMGYAAPIVALTAFSEESNVKECMESGMDEFLSKPIRRPALKKVLTKFATIPEESEMAKANLEKTLSTSKEKEDL</sequence>
<evidence type="ECO:0000256" key="2">
    <source>
        <dbReference type="ARBA" id="ARBA00004370"/>
    </source>
</evidence>
<dbReference type="Proteomes" id="UP000054481">
    <property type="component" value="Unassembled WGS sequence"/>
</dbReference>
<evidence type="ECO:0000259" key="17">
    <source>
        <dbReference type="PROSITE" id="PS50109"/>
    </source>
</evidence>
<dbReference type="SMART" id="SM00388">
    <property type="entry name" value="HisKA"/>
    <property type="match status" value="1"/>
</dbReference>
<dbReference type="PROSITE" id="PS50110">
    <property type="entry name" value="RESPONSE_REGULATORY"/>
    <property type="match status" value="1"/>
</dbReference>
<dbReference type="GO" id="GO:0005524">
    <property type="term" value="F:ATP binding"/>
    <property type="evidence" value="ECO:0007669"/>
    <property type="project" value="UniProtKB-KW"/>
</dbReference>
<reference evidence="19 20" key="1">
    <citation type="journal article" date="2014" name="Genome Biol. Evol.">
        <title>Comparative genomics and transcriptomics analyses reveal divergent lifestyle features of nematode endoparasitic fungus Hirsutella minnesotensis.</title>
        <authorList>
            <person name="Lai Y."/>
            <person name="Liu K."/>
            <person name="Zhang X."/>
            <person name="Zhang X."/>
            <person name="Li K."/>
            <person name="Wang N."/>
            <person name="Shu C."/>
            <person name="Wu Y."/>
            <person name="Wang C."/>
            <person name="Bushley K.E."/>
            <person name="Xiang M."/>
            <person name="Liu X."/>
        </authorList>
    </citation>
    <scope>NUCLEOTIDE SEQUENCE [LARGE SCALE GENOMIC DNA]</scope>
    <source>
        <strain evidence="19 20">3608</strain>
    </source>
</reference>
<keyword evidence="6 16" id="KW-0812">Transmembrane</keyword>
<accession>A0A0F7ZZM4</accession>
<dbReference type="InterPro" id="IPR004358">
    <property type="entry name" value="Sig_transdc_His_kin-like_C"/>
</dbReference>
<dbReference type="CDD" id="cd06225">
    <property type="entry name" value="HAMP"/>
    <property type="match status" value="1"/>
</dbReference>
<dbReference type="CDD" id="cd17546">
    <property type="entry name" value="REC_hyHK_CKI1_RcsC-like"/>
    <property type="match status" value="1"/>
</dbReference>
<evidence type="ECO:0000256" key="16">
    <source>
        <dbReference type="SAM" id="Phobius"/>
    </source>
</evidence>
<protein>
    <recommendedName>
        <fullName evidence="3">histidine kinase</fullName>
        <ecNumber evidence="3">2.7.13.3</ecNumber>
    </recommendedName>
</protein>
<dbReference type="PANTHER" id="PTHR43719">
    <property type="entry name" value="TWO-COMPONENT HISTIDINE KINASE"/>
    <property type="match status" value="1"/>
</dbReference>
<dbReference type="Pfam" id="PF00512">
    <property type="entry name" value="HisKA"/>
    <property type="match status" value="1"/>
</dbReference>
<feature type="modified residue" description="4-aspartylphosphate" evidence="14">
    <location>
        <position position="1049"/>
    </location>
</feature>
<dbReference type="InterPro" id="IPR036097">
    <property type="entry name" value="HisK_dim/P_sf"/>
</dbReference>
<dbReference type="CDD" id="cd00082">
    <property type="entry name" value="HisKA"/>
    <property type="match status" value="1"/>
</dbReference>
<dbReference type="InterPro" id="IPR036890">
    <property type="entry name" value="HATPase_C_sf"/>
</dbReference>
<evidence type="ECO:0000256" key="4">
    <source>
        <dbReference type="ARBA" id="ARBA00022553"/>
    </source>
</evidence>
<dbReference type="SUPFAM" id="SSF47384">
    <property type="entry name" value="Homodimeric domain of signal transducing histidine kinase"/>
    <property type="match status" value="1"/>
</dbReference>
<dbReference type="SUPFAM" id="SSF52172">
    <property type="entry name" value="CheY-like"/>
    <property type="match status" value="1"/>
</dbReference>
<dbReference type="InterPro" id="IPR003594">
    <property type="entry name" value="HATPase_dom"/>
</dbReference>
<organism evidence="19 20">
    <name type="scientific">Hirsutella minnesotensis 3608</name>
    <dbReference type="NCBI Taxonomy" id="1043627"/>
    <lineage>
        <taxon>Eukaryota</taxon>
        <taxon>Fungi</taxon>
        <taxon>Dikarya</taxon>
        <taxon>Ascomycota</taxon>
        <taxon>Pezizomycotina</taxon>
        <taxon>Sordariomycetes</taxon>
        <taxon>Hypocreomycetidae</taxon>
        <taxon>Hypocreales</taxon>
        <taxon>Ophiocordycipitaceae</taxon>
        <taxon>Hirsutella</taxon>
    </lineage>
</organism>
<evidence type="ECO:0000256" key="7">
    <source>
        <dbReference type="ARBA" id="ARBA00022741"/>
    </source>
</evidence>
<evidence type="ECO:0000256" key="8">
    <source>
        <dbReference type="ARBA" id="ARBA00022777"/>
    </source>
</evidence>
<dbReference type="OrthoDB" id="60033at2759"/>
<dbReference type="EC" id="2.7.13.3" evidence="3"/>
<dbReference type="InterPro" id="IPR001789">
    <property type="entry name" value="Sig_transdc_resp-reg_receiver"/>
</dbReference>
<dbReference type="SMART" id="SM00448">
    <property type="entry name" value="REC"/>
    <property type="match status" value="1"/>
</dbReference>
<feature type="domain" description="Response regulatory" evidence="18">
    <location>
        <begin position="994"/>
        <end position="1114"/>
    </location>
</feature>
<keyword evidence="11" id="KW-0902">Two-component regulatory system</keyword>
<keyword evidence="8" id="KW-0418">Kinase</keyword>
<feature type="domain" description="Histidine kinase" evidence="17">
    <location>
        <begin position="565"/>
        <end position="900"/>
    </location>
</feature>
<evidence type="ECO:0000256" key="5">
    <source>
        <dbReference type="ARBA" id="ARBA00022679"/>
    </source>
</evidence>
<feature type="transmembrane region" description="Helical" evidence="16">
    <location>
        <begin position="12"/>
        <end position="32"/>
    </location>
</feature>
<keyword evidence="4 14" id="KW-0597">Phosphoprotein</keyword>
<evidence type="ECO:0000256" key="9">
    <source>
        <dbReference type="ARBA" id="ARBA00022840"/>
    </source>
</evidence>
<dbReference type="SMART" id="SM00387">
    <property type="entry name" value="HATPase_c"/>
    <property type="match status" value="1"/>
</dbReference>
<dbReference type="Gene3D" id="1.10.287.130">
    <property type="match status" value="1"/>
</dbReference>
<keyword evidence="5" id="KW-0808">Transferase</keyword>
<evidence type="ECO:0000259" key="18">
    <source>
        <dbReference type="PROSITE" id="PS50110"/>
    </source>
</evidence>
<dbReference type="Pfam" id="PF00072">
    <property type="entry name" value="Response_reg"/>
    <property type="match status" value="1"/>
</dbReference>
<gene>
    <name evidence="19" type="ORF">HIM_06073</name>
</gene>
<evidence type="ECO:0000256" key="6">
    <source>
        <dbReference type="ARBA" id="ARBA00022692"/>
    </source>
</evidence>
<name>A0A0F7ZZM4_9HYPO</name>
<keyword evidence="20" id="KW-1185">Reference proteome</keyword>
<keyword evidence="12 16" id="KW-0472">Membrane</keyword>
<evidence type="ECO:0000256" key="3">
    <source>
        <dbReference type="ARBA" id="ARBA00012438"/>
    </source>
</evidence>
<dbReference type="FunFam" id="3.40.50.2300:FF:000289">
    <property type="entry name" value="Osmosensing histidine protein kinase SLN1"/>
    <property type="match status" value="1"/>
</dbReference>
<dbReference type="PRINTS" id="PR00344">
    <property type="entry name" value="BCTRLSENSOR"/>
</dbReference>
<feature type="compositionally biased region" description="Polar residues" evidence="15">
    <location>
        <begin position="934"/>
        <end position="945"/>
    </location>
</feature>
<evidence type="ECO:0000256" key="10">
    <source>
        <dbReference type="ARBA" id="ARBA00022989"/>
    </source>
</evidence>
<dbReference type="InterPro" id="IPR003661">
    <property type="entry name" value="HisK_dim/P_dom"/>
</dbReference>
<evidence type="ECO:0000256" key="13">
    <source>
        <dbReference type="ARBA" id="ARBA00023180"/>
    </source>
</evidence>
<feature type="region of interest" description="Disordered" evidence="15">
    <location>
        <begin position="748"/>
        <end position="800"/>
    </location>
</feature>
<evidence type="ECO:0000256" key="14">
    <source>
        <dbReference type="PROSITE-ProRule" id="PRU00169"/>
    </source>
</evidence>
<dbReference type="EMBL" id="KQ030525">
    <property type="protein sequence ID" value="KJZ74477.1"/>
    <property type="molecule type" value="Genomic_DNA"/>
</dbReference>
<dbReference type="Gene3D" id="3.40.50.2300">
    <property type="match status" value="1"/>
</dbReference>
<evidence type="ECO:0000256" key="12">
    <source>
        <dbReference type="ARBA" id="ARBA00023136"/>
    </source>
</evidence>
<dbReference type="PROSITE" id="PS50109">
    <property type="entry name" value="HIS_KIN"/>
    <property type="match status" value="1"/>
</dbReference>
<dbReference type="GO" id="GO:0000155">
    <property type="term" value="F:phosphorelay sensor kinase activity"/>
    <property type="evidence" value="ECO:0007669"/>
    <property type="project" value="InterPro"/>
</dbReference>
<keyword evidence="9" id="KW-0067">ATP-binding</keyword>
<feature type="transmembrane region" description="Helical" evidence="16">
    <location>
        <begin position="398"/>
        <end position="422"/>
    </location>
</feature>
<dbReference type="GO" id="GO:0016020">
    <property type="term" value="C:membrane"/>
    <property type="evidence" value="ECO:0007669"/>
    <property type="project" value="UniProtKB-SubCell"/>
</dbReference>
<keyword evidence="10 16" id="KW-1133">Transmembrane helix</keyword>
<evidence type="ECO:0000313" key="20">
    <source>
        <dbReference type="Proteomes" id="UP000054481"/>
    </source>
</evidence>
<keyword evidence="7" id="KW-0547">Nucleotide-binding</keyword>
<dbReference type="GO" id="GO:0007234">
    <property type="term" value="P:osmosensory signaling via phosphorelay pathway"/>
    <property type="evidence" value="ECO:0007669"/>
    <property type="project" value="UniProtKB-ARBA"/>
</dbReference>
<dbReference type="CDD" id="cd16922">
    <property type="entry name" value="HATPase_EvgS-ArcB-TorS-like"/>
    <property type="match status" value="1"/>
</dbReference>
<feature type="compositionally biased region" description="Low complexity" evidence="15">
    <location>
        <begin position="765"/>
        <end position="776"/>
    </location>
</feature>
<evidence type="ECO:0000256" key="1">
    <source>
        <dbReference type="ARBA" id="ARBA00000085"/>
    </source>
</evidence>
<proteinExistence type="predicted"/>
<dbReference type="AlphaFoldDB" id="A0A0F7ZZM4"/>
<dbReference type="Gene3D" id="3.30.565.10">
    <property type="entry name" value="Histidine kinase-like ATPase, C-terminal domain"/>
    <property type="match status" value="1"/>
</dbReference>
<feature type="region of interest" description="Disordered" evidence="15">
    <location>
        <begin position="926"/>
        <end position="947"/>
    </location>
</feature>
<evidence type="ECO:0000256" key="11">
    <source>
        <dbReference type="ARBA" id="ARBA00023012"/>
    </source>
</evidence>
<dbReference type="InterPro" id="IPR011006">
    <property type="entry name" value="CheY-like_superfamily"/>
</dbReference>
<dbReference type="InterPro" id="IPR005467">
    <property type="entry name" value="His_kinase_dom"/>
</dbReference>
<evidence type="ECO:0000256" key="15">
    <source>
        <dbReference type="SAM" id="MobiDB-lite"/>
    </source>
</evidence>
<dbReference type="SUPFAM" id="SSF55874">
    <property type="entry name" value="ATPase domain of HSP90 chaperone/DNA topoisomerase II/histidine kinase"/>
    <property type="match status" value="1"/>
</dbReference>
<dbReference type="InterPro" id="IPR050956">
    <property type="entry name" value="2C_system_His_kinase"/>
</dbReference>
<comment type="subcellular location">
    <subcellularLocation>
        <location evidence="2">Membrane</location>
    </subcellularLocation>
</comment>
<dbReference type="PANTHER" id="PTHR43719:SF34">
    <property type="entry name" value="TWO-COMPONENT SYSTEM PROTEIN B"/>
    <property type="match status" value="1"/>
</dbReference>
<evidence type="ECO:0000313" key="19">
    <source>
        <dbReference type="EMBL" id="KJZ74477.1"/>
    </source>
</evidence>
<feature type="transmembrane region" description="Helical" evidence="16">
    <location>
        <begin position="214"/>
        <end position="237"/>
    </location>
</feature>
<feature type="compositionally biased region" description="Acidic residues" evidence="15">
    <location>
        <begin position="441"/>
        <end position="454"/>
    </location>
</feature>
<dbReference type="Pfam" id="PF02518">
    <property type="entry name" value="HATPase_c"/>
    <property type="match status" value="1"/>
</dbReference>
<feature type="region of interest" description="Disordered" evidence="15">
    <location>
        <begin position="433"/>
        <end position="462"/>
    </location>
</feature>